<dbReference type="Proteomes" id="UP000016933">
    <property type="component" value="Unassembled WGS sequence"/>
</dbReference>
<gene>
    <name evidence="2" type="ORF">DOTSEDRAFT_24051</name>
</gene>
<proteinExistence type="predicted"/>
<keyword evidence="3" id="KW-1185">Reference proteome</keyword>
<evidence type="ECO:0008006" key="4">
    <source>
        <dbReference type="Google" id="ProtNLM"/>
    </source>
</evidence>
<reference evidence="3" key="1">
    <citation type="journal article" date="2012" name="PLoS Genet.">
        <title>The genomes of the fungal plant pathogens Cladosporium fulvum and Dothistroma septosporum reveal adaptation to different hosts and lifestyles but also signatures of common ancestry.</title>
        <authorList>
            <person name="de Wit P.J.G.M."/>
            <person name="van der Burgt A."/>
            <person name="Oekmen B."/>
            <person name="Stergiopoulos I."/>
            <person name="Abd-Elsalam K.A."/>
            <person name="Aerts A.L."/>
            <person name="Bahkali A.H."/>
            <person name="Beenen H.G."/>
            <person name="Chettri P."/>
            <person name="Cox M.P."/>
            <person name="Datema E."/>
            <person name="de Vries R.P."/>
            <person name="Dhillon B."/>
            <person name="Ganley A.R."/>
            <person name="Griffiths S.A."/>
            <person name="Guo Y."/>
            <person name="Hamelin R.C."/>
            <person name="Henrissat B."/>
            <person name="Kabir M.S."/>
            <person name="Jashni M.K."/>
            <person name="Kema G."/>
            <person name="Klaubauf S."/>
            <person name="Lapidus A."/>
            <person name="Levasseur A."/>
            <person name="Lindquist E."/>
            <person name="Mehrabi R."/>
            <person name="Ohm R.A."/>
            <person name="Owen T.J."/>
            <person name="Salamov A."/>
            <person name="Schwelm A."/>
            <person name="Schijlen E."/>
            <person name="Sun H."/>
            <person name="van den Burg H.A."/>
            <person name="van Ham R.C.H.J."/>
            <person name="Zhang S."/>
            <person name="Goodwin S.B."/>
            <person name="Grigoriev I.V."/>
            <person name="Collemare J."/>
            <person name="Bradshaw R.E."/>
        </authorList>
    </citation>
    <scope>NUCLEOTIDE SEQUENCE [LARGE SCALE GENOMIC DNA]</scope>
    <source>
        <strain evidence="3">NZE10 / CBS 128990</strain>
    </source>
</reference>
<evidence type="ECO:0000313" key="3">
    <source>
        <dbReference type="Proteomes" id="UP000016933"/>
    </source>
</evidence>
<dbReference type="SUPFAM" id="SSF56112">
    <property type="entry name" value="Protein kinase-like (PK-like)"/>
    <property type="match status" value="1"/>
</dbReference>
<dbReference type="OrthoDB" id="3648779at2759"/>
<dbReference type="STRING" id="675120.N1PNH4"/>
<sequence length="221" mass="25444">MATSAAQEDGTIKELLAQNTAYKKIARKVGRNFDQTLKDRINDLREQDRQSKSQASLKKKFQEQNQPDPPTQQHNLNHIQAPKQKDDDDEYVALHEGTHKGEHVVLKAFCILGDRAVSHRAQNEKNALKQLTKRGYQHAPQFIVAFTKPFDGLVCRSESYVVMTKVPGMPLWRLRRDDEKLGDTREVEDAFAIAIADVHRREVDNGSHYDDNIMWDPEQRK</sequence>
<name>N1PNH4_DOTSN</name>
<dbReference type="AlphaFoldDB" id="N1PNH4"/>
<evidence type="ECO:0000313" key="2">
    <source>
        <dbReference type="EMBL" id="EME43940.1"/>
    </source>
</evidence>
<dbReference type="InterPro" id="IPR011009">
    <property type="entry name" value="Kinase-like_dom_sf"/>
</dbReference>
<evidence type="ECO:0000256" key="1">
    <source>
        <dbReference type="SAM" id="MobiDB-lite"/>
    </source>
</evidence>
<accession>N1PNH4</accession>
<reference evidence="2 3" key="2">
    <citation type="journal article" date="2012" name="PLoS Pathog.">
        <title>Diverse lifestyles and strategies of plant pathogenesis encoded in the genomes of eighteen Dothideomycetes fungi.</title>
        <authorList>
            <person name="Ohm R.A."/>
            <person name="Feau N."/>
            <person name="Henrissat B."/>
            <person name="Schoch C.L."/>
            <person name="Horwitz B.A."/>
            <person name="Barry K.W."/>
            <person name="Condon B.J."/>
            <person name="Copeland A.C."/>
            <person name="Dhillon B."/>
            <person name="Glaser F."/>
            <person name="Hesse C.N."/>
            <person name="Kosti I."/>
            <person name="LaButti K."/>
            <person name="Lindquist E.A."/>
            <person name="Lucas S."/>
            <person name="Salamov A.A."/>
            <person name="Bradshaw R.E."/>
            <person name="Ciuffetti L."/>
            <person name="Hamelin R.C."/>
            <person name="Kema G.H.J."/>
            <person name="Lawrence C."/>
            <person name="Scott J.A."/>
            <person name="Spatafora J.W."/>
            <person name="Turgeon B.G."/>
            <person name="de Wit P.J.G.M."/>
            <person name="Zhong S."/>
            <person name="Goodwin S.B."/>
            <person name="Grigoriev I.V."/>
        </authorList>
    </citation>
    <scope>NUCLEOTIDE SEQUENCE [LARGE SCALE GENOMIC DNA]</scope>
    <source>
        <strain evidence="3">NZE10 / CBS 128990</strain>
    </source>
</reference>
<organism evidence="2 3">
    <name type="scientific">Dothistroma septosporum (strain NZE10 / CBS 128990)</name>
    <name type="common">Red band needle blight fungus</name>
    <name type="synonym">Mycosphaerella pini</name>
    <dbReference type="NCBI Taxonomy" id="675120"/>
    <lineage>
        <taxon>Eukaryota</taxon>
        <taxon>Fungi</taxon>
        <taxon>Dikarya</taxon>
        <taxon>Ascomycota</taxon>
        <taxon>Pezizomycotina</taxon>
        <taxon>Dothideomycetes</taxon>
        <taxon>Dothideomycetidae</taxon>
        <taxon>Mycosphaerellales</taxon>
        <taxon>Mycosphaerellaceae</taxon>
        <taxon>Dothistroma</taxon>
    </lineage>
</organism>
<feature type="compositionally biased region" description="Polar residues" evidence="1">
    <location>
        <begin position="63"/>
        <end position="77"/>
    </location>
</feature>
<protein>
    <recommendedName>
        <fullName evidence="4">Aminoglycoside phosphotransferase domain-containing protein</fullName>
    </recommendedName>
</protein>
<feature type="compositionally biased region" description="Basic and acidic residues" evidence="1">
    <location>
        <begin position="40"/>
        <end position="51"/>
    </location>
</feature>
<dbReference type="EMBL" id="KB446539">
    <property type="protein sequence ID" value="EME43940.1"/>
    <property type="molecule type" value="Genomic_DNA"/>
</dbReference>
<feature type="region of interest" description="Disordered" evidence="1">
    <location>
        <begin position="40"/>
        <end position="77"/>
    </location>
</feature>
<dbReference type="HOGENOM" id="CLU_1250655_0_0_1"/>